<evidence type="ECO:0000313" key="4">
    <source>
        <dbReference type="Proteomes" id="UP000751852"/>
    </source>
</evidence>
<dbReference type="CDD" id="cd06259">
    <property type="entry name" value="YdcF-like"/>
    <property type="match status" value="1"/>
</dbReference>
<proteinExistence type="predicted"/>
<feature type="transmembrane region" description="Helical" evidence="1">
    <location>
        <begin position="293"/>
        <end position="314"/>
    </location>
</feature>
<sequence length="316" mass="36771">MLMWLILTLFYIILIITLKVFPDVFLHINTFYALMVFNMIIILFAQYHLYWLLIVIFPITIILLYLIVAFFQHQRTNQRYRFLFSLLCYGLSIIALIIGSYMMITLLPLWAATPFALLCSLANVFLVSWFIYLYMTFLIQHIPPNVHQATILVLGAGIFTESVTPMLKQRLDRAIYFSKMTKYVNSFVVSGGQGPDEPISEALAMKRYLIQQGIRENHITMEDHSTNTYTNMAYSKQYINEYPHPVVIVTSEFHILRALRLAQRHHIRSLGYGAPSPIVFRATSLIRDYSGLLFQYPITWSVFGILVIIIKLVLQY</sequence>
<dbReference type="Gene3D" id="3.40.50.620">
    <property type="entry name" value="HUPs"/>
    <property type="match status" value="1"/>
</dbReference>
<gene>
    <name evidence="3" type="ORF">HHH54_01665</name>
</gene>
<dbReference type="InterPro" id="IPR051599">
    <property type="entry name" value="Cell_Envelope_Assoc"/>
</dbReference>
<dbReference type="Pfam" id="PF02698">
    <property type="entry name" value="DUF218"/>
    <property type="match status" value="1"/>
</dbReference>
<dbReference type="InterPro" id="IPR014729">
    <property type="entry name" value="Rossmann-like_a/b/a_fold"/>
</dbReference>
<keyword evidence="1" id="KW-0472">Membrane</keyword>
<feature type="domain" description="DUF218" evidence="2">
    <location>
        <begin position="150"/>
        <end position="271"/>
    </location>
</feature>
<evidence type="ECO:0000259" key="2">
    <source>
        <dbReference type="Pfam" id="PF02698"/>
    </source>
</evidence>
<dbReference type="PANTHER" id="PTHR30336">
    <property type="entry name" value="INNER MEMBRANE PROTEIN, PROBABLE PERMEASE"/>
    <property type="match status" value="1"/>
</dbReference>
<dbReference type="InterPro" id="IPR003848">
    <property type="entry name" value="DUF218"/>
</dbReference>
<evidence type="ECO:0000256" key="1">
    <source>
        <dbReference type="SAM" id="Phobius"/>
    </source>
</evidence>
<keyword evidence="1" id="KW-0812">Transmembrane</keyword>
<protein>
    <submittedName>
        <fullName evidence="3">YdcF family protein</fullName>
    </submittedName>
</protein>
<feature type="transmembrane region" description="Helical" evidence="1">
    <location>
        <begin position="51"/>
        <end position="71"/>
    </location>
</feature>
<keyword evidence="1" id="KW-1133">Transmembrane helix</keyword>
<dbReference type="Proteomes" id="UP000751852">
    <property type="component" value="Unassembled WGS sequence"/>
</dbReference>
<name>A0ABS0T7C9_9STAP</name>
<dbReference type="PANTHER" id="PTHR30336:SF18">
    <property type="entry name" value="MEMBRANE PROTEIN"/>
    <property type="match status" value="1"/>
</dbReference>
<keyword evidence="4" id="KW-1185">Reference proteome</keyword>
<comment type="caution">
    <text evidence="3">The sequence shown here is derived from an EMBL/GenBank/DDBJ whole genome shotgun (WGS) entry which is preliminary data.</text>
</comment>
<reference evidence="3 4" key="1">
    <citation type="submission" date="2020-04" db="EMBL/GenBank/DDBJ databases">
        <title>Staphylococcus species from domestic dog.</title>
        <authorList>
            <person name="Paterson G.K."/>
        </authorList>
    </citation>
    <scope>NUCLEOTIDE SEQUENCE [LARGE SCALE GENOMIC DNA]</scope>
    <source>
        <strain evidence="3 4">H16/1A</strain>
    </source>
</reference>
<accession>A0ABS0T7C9</accession>
<organism evidence="3 4">
    <name type="scientific">Staphylococcus canis</name>
    <dbReference type="NCBI Taxonomy" id="2724942"/>
    <lineage>
        <taxon>Bacteria</taxon>
        <taxon>Bacillati</taxon>
        <taxon>Bacillota</taxon>
        <taxon>Bacilli</taxon>
        <taxon>Bacillales</taxon>
        <taxon>Staphylococcaceae</taxon>
        <taxon>Staphylococcus</taxon>
    </lineage>
</organism>
<dbReference type="EMBL" id="JABANU010000003">
    <property type="protein sequence ID" value="MBI5974302.1"/>
    <property type="molecule type" value="Genomic_DNA"/>
</dbReference>
<evidence type="ECO:0000313" key="3">
    <source>
        <dbReference type="EMBL" id="MBI5974302.1"/>
    </source>
</evidence>
<feature type="transmembrane region" description="Helical" evidence="1">
    <location>
        <begin position="110"/>
        <end position="134"/>
    </location>
</feature>
<feature type="transmembrane region" description="Helical" evidence="1">
    <location>
        <begin position="83"/>
        <end position="104"/>
    </location>
</feature>
<feature type="transmembrane region" description="Helical" evidence="1">
    <location>
        <begin position="6"/>
        <end position="21"/>
    </location>
</feature>
<feature type="transmembrane region" description="Helical" evidence="1">
    <location>
        <begin position="28"/>
        <end position="45"/>
    </location>
</feature>